<feature type="signal peptide" evidence="2">
    <location>
        <begin position="1"/>
        <end position="27"/>
    </location>
</feature>
<dbReference type="SUPFAM" id="SSF50685">
    <property type="entry name" value="Barwin-like endoglucanases"/>
    <property type="match status" value="1"/>
</dbReference>
<dbReference type="PANTHER" id="PTHR31836:SF28">
    <property type="entry name" value="SRCR DOMAIN-CONTAINING PROTEIN-RELATED"/>
    <property type="match status" value="1"/>
</dbReference>
<feature type="chain" id="PRO_5034963564" description="RlpA-like protein double-psi beta-barrel domain-containing protein" evidence="2">
    <location>
        <begin position="28"/>
        <end position="178"/>
    </location>
</feature>
<dbReference type="Gene3D" id="2.40.40.10">
    <property type="entry name" value="RlpA-like domain"/>
    <property type="match status" value="1"/>
</dbReference>
<proteinExistence type="predicted"/>
<dbReference type="AlphaFoldDB" id="A0A8H2WRR6"/>
<dbReference type="EMBL" id="CAJMWS010000299">
    <property type="protein sequence ID" value="CAE6396594.1"/>
    <property type="molecule type" value="Genomic_DNA"/>
</dbReference>
<keyword evidence="1 2" id="KW-0732">Signal</keyword>
<evidence type="ECO:0000259" key="3">
    <source>
        <dbReference type="Pfam" id="PF03330"/>
    </source>
</evidence>
<feature type="domain" description="RlpA-like protein double-psi beta-barrel" evidence="3">
    <location>
        <begin position="121"/>
        <end position="170"/>
    </location>
</feature>
<accession>A0A8H2WRR6</accession>
<sequence>MHFPGLRRRIILAIIVVFALNLGLTDAIPVDTPEAIELPDAVETSEAAHLASRKPGHNGGWATFCKLFLITVGPFANQSASVDDTEEGRGACGKYNHNKEHVVAIGKPLWESTQGHSGASTLCGKTATVKWKGKSVRVRVVDECPVCGYNDIDLSPAAFQKLANKDVGKLDGIVWKFD</sequence>
<organism evidence="4 5">
    <name type="scientific">Rhizoctonia solani</name>
    <dbReference type="NCBI Taxonomy" id="456999"/>
    <lineage>
        <taxon>Eukaryota</taxon>
        <taxon>Fungi</taxon>
        <taxon>Dikarya</taxon>
        <taxon>Basidiomycota</taxon>
        <taxon>Agaricomycotina</taxon>
        <taxon>Agaricomycetes</taxon>
        <taxon>Cantharellales</taxon>
        <taxon>Ceratobasidiaceae</taxon>
        <taxon>Rhizoctonia</taxon>
    </lineage>
</organism>
<evidence type="ECO:0000256" key="2">
    <source>
        <dbReference type="SAM" id="SignalP"/>
    </source>
</evidence>
<comment type="caution">
    <text evidence="4">The sequence shown here is derived from an EMBL/GenBank/DDBJ whole genome shotgun (WGS) entry which is preliminary data.</text>
</comment>
<evidence type="ECO:0000256" key="1">
    <source>
        <dbReference type="ARBA" id="ARBA00022729"/>
    </source>
</evidence>
<dbReference type="Pfam" id="PF03330">
    <property type="entry name" value="DPBB_1"/>
    <property type="match status" value="1"/>
</dbReference>
<dbReference type="InterPro" id="IPR036908">
    <property type="entry name" value="RlpA-like_sf"/>
</dbReference>
<name>A0A8H2WRR6_9AGAM</name>
<dbReference type="PANTHER" id="PTHR31836">
    <property type="match status" value="1"/>
</dbReference>
<evidence type="ECO:0000313" key="4">
    <source>
        <dbReference type="EMBL" id="CAE6396594.1"/>
    </source>
</evidence>
<dbReference type="InterPro" id="IPR009009">
    <property type="entry name" value="RlpA-like_DPBB"/>
</dbReference>
<protein>
    <recommendedName>
        <fullName evidence="3">RlpA-like protein double-psi beta-barrel domain-containing protein</fullName>
    </recommendedName>
</protein>
<gene>
    <name evidence="4" type="ORF">RDB_LOCUS49960</name>
</gene>
<dbReference type="CDD" id="cd22191">
    <property type="entry name" value="DPBB_RlpA_EXP_N-like"/>
    <property type="match status" value="1"/>
</dbReference>
<dbReference type="Proteomes" id="UP000663846">
    <property type="component" value="Unassembled WGS sequence"/>
</dbReference>
<dbReference type="InterPro" id="IPR051477">
    <property type="entry name" value="Expansin_CellWall"/>
</dbReference>
<evidence type="ECO:0000313" key="5">
    <source>
        <dbReference type="Proteomes" id="UP000663846"/>
    </source>
</evidence>
<reference evidence="4" key="1">
    <citation type="submission" date="2021-01" db="EMBL/GenBank/DDBJ databases">
        <authorList>
            <person name="Kaushik A."/>
        </authorList>
    </citation>
    <scope>NUCLEOTIDE SEQUENCE</scope>
    <source>
        <strain evidence="4">AG1-1C</strain>
    </source>
</reference>